<dbReference type="Proteomes" id="UP000278006">
    <property type="component" value="Unassembled WGS sequence"/>
</dbReference>
<dbReference type="OrthoDB" id="8913706at2"/>
<name>A0A3M6QJ78_9BURK</name>
<dbReference type="EMBL" id="RDQO01000007">
    <property type="protein sequence ID" value="RMX03025.1"/>
    <property type="molecule type" value="Genomic_DNA"/>
</dbReference>
<gene>
    <name evidence="2" type="ORF">D8I35_17795</name>
</gene>
<evidence type="ECO:0000256" key="1">
    <source>
        <dbReference type="SAM" id="MobiDB-lite"/>
    </source>
</evidence>
<comment type="caution">
    <text evidence="2">The sequence shown here is derived from an EMBL/GenBank/DDBJ whole genome shotgun (WGS) entry which is preliminary data.</text>
</comment>
<feature type="compositionally biased region" description="Low complexity" evidence="1">
    <location>
        <begin position="97"/>
        <end position="131"/>
    </location>
</feature>
<accession>A0A3M6QJ78</accession>
<evidence type="ECO:0000313" key="3">
    <source>
        <dbReference type="Proteomes" id="UP000278006"/>
    </source>
</evidence>
<keyword evidence="3" id="KW-1185">Reference proteome</keyword>
<evidence type="ECO:0000313" key="2">
    <source>
        <dbReference type="EMBL" id="RMX03025.1"/>
    </source>
</evidence>
<feature type="region of interest" description="Disordered" evidence="1">
    <location>
        <begin position="97"/>
        <end position="141"/>
    </location>
</feature>
<organism evidence="2 3">
    <name type="scientific">Corticibacter populi</name>
    <dbReference type="NCBI Taxonomy" id="1550736"/>
    <lineage>
        <taxon>Bacteria</taxon>
        <taxon>Pseudomonadati</taxon>
        <taxon>Pseudomonadota</taxon>
        <taxon>Betaproteobacteria</taxon>
        <taxon>Burkholderiales</taxon>
        <taxon>Comamonadaceae</taxon>
        <taxon>Corticibacter</taxon>
    </lineage>
</organism>
<proteinExistence type="predicted"/>
<sequence>MKKKGQSKMSFGSTPSAFDESVRARLLYIRQWPDFSLQYDISRIGDIARICALLSRKPTVGFLVHRAVDLPSYEVETMLQELFDAGCIGIFQAAPTPSAAAPDGAAPALPKQPAAPSERAAPAPTVTAADAMRPPSSPEGSFLHRLWKKLVA</sequence>
<dbReference type="AlphaFoldDB" id="A0A3M6QJ78"/>
<reference evidence="2 3" key="1">
    <citation type="submission" date="2018-10" db="EMBL/GenBank/DDBJ databases">
        <title>Draft genome of Cortibacter populi DSM10536.</title>
        <authorList>
            <person name="Bernier A.-M."/>
            <person name="Bernard K."/>
        </authorList>
    </citation>
    <scope>NUCLEOTIDE SEQUENCE [LARGE SCALE GENOMIC DNA]</scope>
    <source>
        <strain evidence="2 3">DSM 105136</strain>
    </source>
</reference>
<dbReference type="RefSeq" id="WP_130466478.1">
    <property type="nucleotide sequence ID" value="NZ_RDQO01000007.1"/>
</dbReference>
<protein>
    <submittedName>
        <fullName evidence="2">Uncharacterized protein</fullName>
    </submittedName>
</protein>